<proteinExistence type="predicted"/>
<dbReference type="AlphaFoldDB" id="A0A1S9V8K5"/>
<evidence type="ECO:0000313" key="2">
    <source>
        <dbReference type="Proteomes" id="UP000191124"/>
    </source>
</evidence>
<dbReference type="EMBL" id="MUAL01000004">
    <property type="protein sequence ID" value="OOR30817.1"/>
    <property type="molecule type" value="Genomic_DNA"/>
</dbReference>
<comment type="caution">
    <text evidence="1">The sequence shown here is derived from an EMBL/GenBank/DDBJ whole genome shotgun (WGS) entry which is preliminary data.</text>
</comment>
<protein>
    <submittedName>
        <fullName evidence="1">Uncharacterized protein</fullName>
    </submittedName>
</protein>
<reference evidence="1 2" key="1">
    <citation type="submission" date="2017-01" db="EMBL/GenBank/DDBJ databases">
        <title>Bacillus cereus isolates.</title>
        <authorList>
            <person name="Beno S.M."/>
        </authorList>
    </citation>
    <scope>NUCLEOTIDE SEQUENCE [LARGE SCALE GENOMIC DNA]</scope>
    <source>
        <strain evidence="1 2">FSL M7-1219</strain>
    </source>
</reference>
<dbReference type="Proteomes" id="UP000191124">
    <property type="component" value="Unassembled WGS sequence"/>
</dbReference>
<organism evidence="1 2">
    <name type="scientific">Bacillus cereus</name>
    <dbReference type="NCBI Taxonomy" id="1396"/>
    <lineage>
        <taxon>Bacteria</taxon>
        <taxon>Bacillati</taxon>
        <taxon>Bacillota</taxon>
        <taxon>Bacilli</taxon>
        <taxon>Bacillales</taxon>
        <taxon>Bacillaceae</taxon>
        <taxon>Bacillus</taxon>
        <taxon>Bacillus cereus group</taxon>
    </lineage>
</organism>
<evidence type="ECO:0000313" key="1">
    <source>
        <dbReference type="EMBL" id="OOR30817.1"/>
    </source>
</evidence>
<sequence>MMQVILVPDKKNISRLISSDYTELMNEYEGNNQRKNVKAYSNLSLVDFMSEDGNGNTRCIILTVDENFVLSINHQQDLEELPFDIFIYIIQNNQVVRM</sequence>
<name>A0A1S9V8K5_BACCE</name>
<gene>
    <name evidence="1" type="ORF">BW892_04960</name>
</gene>
<accession>A0A1S9V8K5</accession>